<dbReference type="RefSeq" id="WP_269725623.1">
    <property type="nucleotide sequence ID" value="NZ_CP114883.1"/>
</dbReference>
<organism evidence="1 2">
    <name type="scientific">Streptococcus alactolyticus</name>
    <dbReference type="NCBI Taxonomy" id="29389"/>
    <lineage>
        <taxon>Bacteria</taxon>
        <taxon>Bacillati</taxon>
        <taxon>Bacillota</taxon>
        <taxon>Bacilli</taxon>
        <taxon>Lactobacillales</taxon>
        <taxon>Streptococcaceae</taxon>
        <taxon>Streptococcus</taxon>
    </lineage>
</organism>
<keyword evidence="2" id="KW-1185">Reference proteome</keyword>
<evidence type="ECO:0000313" key="2">
    <source>
        <dbReference type="Proteomes" id="UP001212085"/>
    </source>
</evidence>
<accession>A0ABY7LZ06</accession>
<sequence>MFGNNMKKLIIVCDNKTEEYANLLRQLISSKDDTENEVVGIEDGTVGVVVWLEKEYRNNMATISSNEHILFLGNGEVSKKECNSSMKMYYDQFGMTYGWLGNRGVLRVTTEIDDEEEYNKFVELYSNFNLDFEAIEFKNFGETVANTVDKKAKGLFSKNKFTKAGMTAGGLAATKAGMTAGSLAAGLAVGIVGVAGVAGAAGAAGVAGAGIIGSKVVSVNRQKKIKQQQYHTLVVAFYREGLAKFLED</sequence>
<name>A0ABY7LZ06_STRAY</name>
<gene>
    <name evidence="1" type="ORF">O6R09_08705</name>
</gene>
<dbReference type="EMBL" id="CP114883">
    <property type="protein sequence ID" value="WBB06334.1"/>
    <property type="molecule type" value="Genomic_DNA"/>
</dbReference>
<protein>
    <submittedName>
        <fullName evidence="1">Uncharacterized protein</fullName>
    </submittedName>
</protein>
<reference evidence="1 2" key="1">
    <citation type="submission" date="2022-12" db="EMBL/GenBank/DDBJ databases">
        <title>Streptococcus alactolyticus LGM, complete genome.</title>
        <authorList>
            <person name="Liu Z."/>
            <person name="Mu C."/>
            <person name="Zhu W."/>
        </authorList>
    </citation>
    <scope>NUCLEOTIDE SEQUENCE [LARGE SCALE GENOMIC DNA]</scope>
    <source>
        <strain evidence="1 2">LGM</strain>
    </source>
</reference>
<proteinExistence type="predicted"/>
<evidence type="ECO:0000313" key="1">
    <source>
        <dbReference type="EMBL" id="WBB06334.1"/>
    </source>
</evidence>
<dbReference type="Proteomes" id="UP001212085">
    <property type="component" value="Chromosome"/>
</dbReference>